<evidence type="ECO:0000313" key="2">
    <source>
        <dbReference type="Proteomes" id="UP000177187"/>
    </source>
</evidence>
<dbReference type="Proteomes" id="UP000177187">
    <property type="component" value="Unassembled WGS sequence"/>
</dbReference>
<accession>A0A1F5FFA3</accession>
<reference evidence="1 2" key="1">
    <citation type="journal article" date="2016" name="Nat. Commun.">
        <title>Thousands of microbial genomes shed light on interconnected biogeochemical processes in an aquifer system.</title>
        <authorList>
            <person name="Anantharaman K."/>
            <person name="Brown C.T."/>
            <person name="Hug L.A."/>
            <person name="Sharon I."/>
            <person name="Castelle C.J."/>
            <person name="Probst A.J."/>
            <person name="Thomas B.C."/>
            <person name="Singh A."/>
            <person name="Wilkins M.J."/>
            <person name="Karaoz U."/>
            <person name="Brodie E.L."/>
            <person name="Williams K.H."/>
            <person name="Hubbard S.S."/>
            <person name="Banfield J.F."/>
        </authorList>
    </citation>
    <scope>NUCLEOTIDE SEQUENCE [LARGE SCALE GENOMIC DNA]</scope>
</reference>
<gene>
    <name evidence="1" type="ORF">A2Y64_03755</name>
</gene>
<organism evidence="1 2">
    <name type="scientific">Candidatus Coatesbacteria bacterium RBG_13_66_14</name>
    <dbReference type="NCBI Taxonomy" id="1817816"/>
    <lineage>
        <taxon>Bacteria</taxon>
        <taxon>Candidatus Coatesiibacteriota</taxon>
    </lineage>
</organism>
<sequence length="185" mass="20747">MRIFRFIVLVGLLALACDLGVGGDGELAGWDWALAIARDAVDLAYGEHWYVRSFGAEYLDITGELYGEMSFPEWDVYYSDGSETYLWVLIHADGRYSIFELEGSEYGNQPLNSTYDSDAVAFWLRTASRVYRELTGLADDVCYGLYCSSLLYGDYVSVDLLDVELEWLGSVDLLPQTGEIVSVSF</sequence>
<name>A0A1F5FFA3_9BACT</name>
<dbReference type="PROSITE" id="PS51257">
    <property type="entry name" value="PROKAR_LIPOPROTEIN"/>
    <property type="match status" value="1"/>
</dbReference>
<dbReference type="AlphaFoldDB" id="A0A1F5FFA3"/>
<comment type="caution">
    <text evidence="1">The sequence shown here is derived from an EMBL/GenBank/DDBJ whole genome shotgun (WGS) entry which is preliminary data.</text>
</comment>
<proteinExistence type="predicted"/>
<protein>
    <submittedName>
        <fullName evidence="1">Uncharacterized protein</fullName>
    </submittedName>
</protein>
<dbReference type="EMBL" id="MFAF01000044">
    <property type="protein sequence ID" value="OGD78212.1"/>
    <property type="molecule type" value="Genomic_DNA"/>
</dbReference>
<evidence type="ECO:0000313" key="1">
    <source>
        <dbReference type="EMBL" id="OGD78212.1"/>
    </source>
</evidence>